<keyword evidence="7" id="KW-1185">Reference proteome</keyword>
<reference evidence="7" key="1">
    <citation type="journal article" date="2014" name="Soil Biol. Biochem.">
        <title>Structure and function of bacterial communities in ageing soils: Insights from the Mendocino ecological staircase.</title>
        <authorList>
            <person name="Uroz S."/>
            <person name="Tech J.J."/>
            <person name="Sawaya N.A."/>
            <person name="Frey-Klett P."/>
            <person name="Leveau J.H.J."/>
        </authorList>
    </citation>
    <scope>NUCLEOTIDE SEQUENCE [LARGE SCALE GENOMIC DNA]</scope>
    <source>
        <strain evidence="7">Cal35</strain>
    </source>
</reference>
<gene>
    <name evidence="6" type="ORF">LT85_2576</name>
</gene>
<dbReference type="KEGG" id="care:LT85_2576"/>
<evidence type="ECO:0000313" key="6">
    <source>
        <dbReference type="EMBL" id="AIY41734.1"/>
    </source>
</evidence>
<proteinExistence type="predicted"/>
<dbReference type="EMBL" id="CP009962">
    <property type="protein sequence ID" value="AIY41734.1"/>
    <property type="molecule type" value="Genomic_DNA"/>
</dbReference>
<evidence type="ECO:0000256" key="3">
    <source>
        <dbReference type="ARBA" id="ARBA00022989"/>
    </source>
</evidence>
<evidence type="ECO:0000313" key="7">
    <source>
        <dbReference type="Proteomes" id="UP000030302"/>
    </source>
</evidence>
<dbReference type="GO" id="GO:0016020">
    <property type="term" value="C:membrane"/>
    <property type="evidence" value="ECO:0007669"/>
    <property type="project" value="UniProtKB-SubCell"/>
</dbReference>
<evidence type="ECO:0000256" key="2">
    <source>
        <dbReference type="ARBA" id="ARBA00022692"/>
    </source>
</evidence>
<dbReference type="Proteomes" id="UP000030302">
    <property type="component" value="Chromosome"/>
</dbReference>
<keyword evidence="4 5" id="KW-0472">Membrane</keyword>
<evidence type="ECO:0000256" key="5">
    <source>
        <dbReference type="SAM" id="Phobius"/>
    </source>
</evidence>
<feature type="transmembrane region" description="Helical" evidence="5">
    <location>
        <begin position="83"/>
        <end position="104"/>
    </location>
</feature>
<dbReference type="HOGENOM" id="CLU_058421_11_0_4"/>
<protein>
    <submittedName>
        <fullName evidence="6">Membrane protein</fullName>
    </submittedName>
</protein>
<keyword evidence="3 5" id="KW-1133">Transmembrane helix</keyword>
<dbReference type="STRING" id="279058.LT85_2576"/>
<accession>A0A0A1FDL9</accession>
<keyword evidence="2 5" id="KW-0812">Transmembrane</keyword>
<sequence>MSVTINTGPRWRIILEKPLWHWLALLLLCSAYLQGGIDKAFDFNGALAEMQHFGLAPAAPLAIATIIGELGASALILTGVYRWFGALYLACFTLFATFIANRFWELSGPERFMTANSFFEHLGLTGGFLLVAWLDLKSREATPVAVQR</sequence>
<dbReference type="AlphaFoldDB" id="A0A0A1FDL9"/>
<feature type="transmembrane region" description="Helical" evidence="5">
    <location>
        <begin position="20"/>
        <end position="41"/>
    </location>
</feature>
<dbReference type="OrthoDB" id="6522672at2"/>
<organism evidence="6 7">
    <name type="scientific">Collimonas arenae</name>
    <dbReference type="NCBI Taxonomy" id="279058"/>
    <lineage>
        <taxon>Bacteria</taxon>
        <taxon>Pseudomonadati</taxon>
        <taxon>Pseudomonadota</taxon>
        <taxon>Betaproteobacteria</taxon>
        <taxon>Burkholderiales</taxon>
        <taxon>Oxalobacteraceae</taxon>
        <taxon>Collimonas</taxon>
    </lineage>
</organism>
<comment type="subcellular location">
    <subcellularLocation>
        <location evidence="1">Membrane</location>
        <topology evidence="1">Multi-pass membrane protein</topology>
    </subcellularLocation>
</comment>
<feature type="transmembrane region" description="Helical" evidence="5">
    <location>
        <begin position="53"/>
        <end position="77"/>
    </location>
</feature>
<feature type="transmembrane region" description="Helical" evidence="5">
    <location>
        <begin position="116"/>
        <end position="134"/>
    </location>
</feature>
<dbReference type="InterPro" id="IPR032808">
    <property type="entry name" value="DoxX"/>
</dbReference>
<dbReference type="RefSeq" id="WP_081992351.1">
    <property type="nucleotide sequence ID" value="NZ_CP009962.1"/>
</dbReference>
<evidence type="ECO:0000256" key="4">
    <source>
        <dbReference type="ARBA" id="ARBA00023136"/>
    </source>
</evidence>
<dbReference type="Pfam" id="PF07681">
    <property type="entry name" value="DoxX"/>
    <property type="match status" value="1"/>
</dbReference>
<evidence type="ECO:0000256" key="1">
    <source>
        <dbReference type="ARBA" id="ARBA00004141"/>
    </source>
</evidence>
<name>A0A0A1FDL9_9BURK</name>